<feature type="repeat" description="WD" evidence="3">
    <location>
        <begin position="182"/>
        <end position="222"/>
    </location>
</feature>
<dbReference type="InterPro" id="IPR056151">
    <property type="entry name" value="Beta-prop_DCAF12"/>
</dbReference>
<sequence length="521" mass="54307">MPAAAGSQLSSMLNTLQSREIGQYRSRENTTAHMQQAYINQQLQNLTLTTLTTTQQAVDKAFCAVWLDDETVLVGTKCNSLMMLQPHTGSPRLLQYPQQQQQQQRAGVRPGSPLRAVPAAISCGQHGLALSPDGTWLATGGQAPNDILLWRVSRPEQQLPGMQPQAAAAGRSKTVVQPVQALTGHADWVFDLAWLDATHFVSAGRDRLLKLWQLPQTATAAAAAAVGSSPLQFAAEPGAALSTVRYHSDKVRCVKFDQQQQAAVTACCDGVLAWWTPELQLAGACMLPSKFAGPQSLLLQGNLAVVGTQRAAVLIDTRRGSSRLRHIAGPLSRLAAHVSGSICVEGHNGSVGNGVRSLSLHHHLLGLGCCGGQLLMHDMRKLSSTAAAAACNSSSSTAEQPQQVPFASGNVSSSIPPYSSSWVDGSTGDVPARVGCLGLPDLAWRQPPPAAAAAAAAGSGAASADADVLWAPALSGSGSVVYDASELAVFTHAWDPSGTQLFMGGGPVVLAGKGCSLALCC</sequence>
<evidence type="ECO:0000256" key="2">
    <source>
        <dbReference type="ARBA" id="ARBA00022737"/>
    </source>
</evidence>
<dbReference type="InterPro" id="IPR036322">
    <property type="entry name" value="WD40_repeat_dom_sf"/>
</dbReference>
<keyword evidence="1 3" id="KW-0853">WD repeat</keyword>
<dbReference type="Proteomes" id="UP001244341">
    <property type="component" value="Chromosome 2b"/>
</dbReference>
<keyword evidence="2" id="KW-0677">Repeat</keyword>
<keyword evidence="6" id="KW-1185">Reference proteome</keyword>
<organism evidence="5 6">
    <name type="scientific">Tetradesmus obliquus</name>
    <name type="common">Green alga</name>
    <name type="synonym">Acutodesmus obliquus</name>
    <dbReference type="NCBI Taxonomy" id="3088"/>
    <lineage>
        <taxon>Eukaryota</taxon>
        <taxon>Viridiplantae</taxon>
        <taxon>Chlorophyta</taxon>
        <taxon>core chlorophytes</taxon>
        <taxon>Chlorophyceae</taxon>
        <taxon>CS clade</taxon>
        <taxon>Sphaeropleales</taxon>
        <taxon>Scenedesmaceae</taxon>
        <taxon>Tetradesmus</taxon>
    </lineage>
</organism>
<feature type="domain" description="DDB1- and CUL4-associated factor 12 beta-propeller" evidence="4">
    <location>
        <begin position="56"/>
        <end position="397"/>
    </location>
</feature>
<evidence type="ECO:0000313" key="6">
    <source>
        <dbReference type="Proteomes" id="UP001244341"/>
    </source>
</evidence>
<evidence type="ECO:0000256" key="1">
    <source>
        <dbReference type="ARBA" id="ARBA00022574"/>
    </source>
</evidence>
<dbReference type="Gene3D" id="2.130.10.10">
    <property type="entry name" value="YVTN repeat-like/Quinoprotein amine dehydrogenase"/>
    <property type="match status" value="1"/>
</dbReference>
<protein>
    <recommendedName>
        <fullName evidence="4">DDB1- and CUL4-associated factor 12 beta-propeller domain-containing protein</fullName>
    </recommendedName>
</protein>
<dbReference type="Pfam" id="PF23760">
    <property type="entry name" value="Beta-prop_DCAF12"/>
    <property type="match status" value="1"/>
</dbReference>
<dbReference type="PANTHER" id="PTHR19848:SF8">
    <property type="entry name" value="F-BOX AND WD REPEAT DOMAIN CONTAINING 7"/>
    <property type="match status" value="1"/>
</dbReference>
<dbReference type="SUPFAM" id="SSF50978">
    <property type="entry name" value="WD40 repeat-like"/>
    <property type="match status" value="1"/>
</dbReference>
<dbReference type="PROSITE" id="PS50082">
    <property type="entry name" value="WD_REPEATS_2"/>
    <property type="match status" value="1"/>
</dbReference>
<dbReference type="SMART" id="SM00320">
    <property type="entry name" value="WD40"/>
    <property type="match status" value="3"/>
</dbReference>
<evidence type="ECO:0000259" key="4">
    <source>
        <dbReference type="Pfam" id="PF23760"/>
    </source>
</evidence>
<dbReference type="EMBL" id="CP126209">
    <property type="protein sequence ID" value="WIA10289.1"/>
    <property type="molecule type" value="Genomic_DNA"/>
</dbReference>
<proteinExistence type="predicted"/>
<name>A0ABY8TME6_TETOB</name>
<reference evidence="5 6" key="1">
    <citation type="submission" date="2023-05" db="EMBL/GenBank/DDBJ databases">
        <title>A 100% complete, gapless, phased diploid assembly of the Scenedesmus obliquus UTEX 3031 genome.</title>
        <authorList>
            <person name="Biondi T.C."/>
            <person name="Hanschen E.R."/>
            <person name="Kwon T."/>
            <person name="Eng W."/>
            <person name="Kruse C.P.S."/>
            <person name="Koehler S.I."/>
            <person name="Kunde Y."/>
            <person name="Gleasner C.D."/>
            <person name="You Mak K.T."/>
            <person name="Polle J."/>
            <person name="Hovde B.T."/>
            <person name="Starkenburg S.R."/>
        </authorList>
    </citation>
    <scope>NUCLEOTIDE SEQUENCE [LARGE SCALE GENOMIC DNA]</scope>
    <source>
        <strain evidence="5 6">DOE0152z</strain>
    </source>
</reference>
<gene>
    <name evidence="5" type="ORF">OEZ85_010483</name>
</gene>
<dbReference type="PANTHER" id="PTHR19848">
    <property type="entry name" value="WD40 REPEAT PROTEIN"/>
    <property type="match status" value="1"/>
</dbReference>
<evidence type="ECO:0000313" key="5">
    <source>
        <dbReference type="EMBL" id="WIA10289.1"/>
    </source>
</evidence>
<dbReference type="InterPro" id="IPR001680">
    <property type="entry name" value="WD40_rpt"/>
</dbReference>
<accession>A0ABY8TME6</accession>
<dbReference type="InterPro" id="IPR015943">
    <property type="entry name" value="WD40/YVTN_repeat-like_dom_sf"/>
</dbReference>
<evidence type="ECO:0000256" key="3">
    <source>
        <dbReference type="PROSITE-ProRule" id="PRU00221"/>
    </source>
</evidence>